<keyword evidence="3" id="KW-1185">Reference proteome</keyword>
<accession>A0A251QN69</accession>
<evidence type="ECO:0000313" key="2">
    <source>
        <dbReference type="EMBL" id="ONI24135.1"/>
    </source>
</evidence>
<evidence type="ECO:0000256" key="1">
    <source>
        <dbReference type="SAM" id="SignalP"/>
    </source>
</evidence>
<reference evidence="2 3" key="1">
    <citation type="journal article" date="2013" name="Nat. Genet.">
        <title>The high-quality draft genome of peach (Prunus persica) identifies unique patterns of genetic diversity, domestication and genome evolution.</title>
        <authorList>
            <consortium name="International Peach Genome Initiative"/>
            <person name="Verde I."/>
            <person name="Abbott A.G."/>
            <person name="Scalabrin S."/>
            <person name="Jung S."/>
            <person name="Shu S."/>
            <person name="Marroni F."/>
            <person name="Zhebentyayeva T."/>
            <person name="Dettori M.T."/>
            <person name="Grimwood J."/>
            <person name="Cattonaro F."/>
            <person name="Zuccolo A."/>
            <person name="Rossini L."/>
            <person name="Jenkins J."/>
            <person name="Vendramin E."/>
            <person name="Meisel L.A."/>
            <person name="Decroocq V."/>
            <person name="Sosinski B."/>
            <person name="Prochnik S."/>
            <person name="Mitros T."/>
            <person name="Policriti A."/>
            <person name="Cipriani G."/>
            <person name="Dondini L."/>
            <person name="Ficklin S."/>
            <person name="Goodstein D.M."/>
            <person name="Xuan P."/>
            <person name="Del Fabbro C."/>
            <person name="Aramini V."/>
            <person name="Copetti D."/>
            <person name="Gonzalez S."/>
            <person name="Horner D.S."/>
            <person name="Falchi R."/>
            <person name="Lucas S."/>
            <person name="Mica E."/>
            <person name="Maldonado J."/>
            <person name="Lazzari B."/>
            <person name="Bielenberg D."/>
            <person name="Pirona R."/>
            <person name="Miculan M."/>
            <person name="Barakat A."/>
            <person name="Testolin R."/>
            <person name="Stella A."/>
            <person name="Tartarini S."/>
            <person name="Tonutti P."/>
            <person name="Arus P."/>
            <person name="Orellana A."/>
            <person name="Wells C."/>
            <person name="Main D."/>
            <person name="Vizzotto G."/>
            <person name="Silva H."/>
            <person name="Salamini F."/>
            <person name="Schmutz J."/>
            <person name="Morgante M."/>
            <person name="Rokhsar D.S."/>
        </authorList>
    </citation>
    <scope>NUCLEOTIDE SEQUENCE [LARGE SCALE GENOMIC DNA]</scope>
    <source>
        <strain evidence="3">cv. Nemared</strain>
    </source>
</reference>
<proteinExistence type="predicted"/>
<protein>
    <recommendedName>
        <fullName evidence="4">S-protein homolog</fullName>
    </recommendedName>
</protein>
<evidence type="ECO:0008006" key="4">
    <source>
        <dbReference type="Google" id="ProtNLM"/>
    </source>
</evidence>
<gene>
    <name evidence="2" type="ORF">PRUPE_2G225700</name>
</gene>
<dbReference type="AlphaFoldDB" id="A0A251QN69"/>
<organism evidence="2 3">
    <name type="scientific">Prunus persica</name>
    <name type="common">Peach</name>
    <name type="synonym">Amygdalus persica</name>
    <dbReference type="NCBI Taxonomy" id="3760"/>
    <lineage>
        <taxon>Eukaryota</taxon>
        <taxon>Viridiplantae</taxon>
        <taxon>Streptophyta</taxon>
        <taxon>Embryophyta</taxon>
        <taxon>Tracheophyta</taxon>
        <taxon>Spermatophyta</taxon>
        <taxon>Magnoliopsida</taxon>
        <taxon>eudicotyledons</taxon>
        <taxon>Gunneridae</taxon>
        <taxon>Pentapetalae</taxon>
        <taxon>rosids</taxon>
        <taxon>fabids</taxon>
        <taxon>Rosales</taxon>
        <taxon>Rosaceae</taxon>
        <taxon>Amygdaloideae</taxon>
        <taxon>Amygdaleae</taxon>
        <taxon>Prunus</taxon>
    </lineage>
</organism>
<dbReference type="Gramene" id="ONI24135">
    <property type="protein sequence ID" value="ONI24135"/>
    <property type="gene ID" value="PRUPE_2G225700"/>
</dbReference>
<dbReference type="EMBL" id="CM007652">
    <property type="protein sequence ID" value="ONI24135.1"/>
    <property type="molecule type" value="Genomic_DNA"/>
</dbReference>
<feature type="chain" id="PRO_5012106197" description="S-protein homolog" evidence="1">
    <location>
        <begin position="22"/>
        <end position="95"/>
    </location>
</feature>
<sequence length="95" mass="11250">MVMQGLFLIIYLLTLNELGFICNVYPSMSCWKYFSKFIVWAGQSNYYNYFNLYVIKGKNIHFKCNLYMNYKGHLQRCAPPKIGVCHLKRRAHGIL</sequence>
<evidence type="ECO:0000313" key="3">
    <source>
        <dbReference type="Proteomes" id="UP000006882"/>
    </source>
</evidence>
<keyword evidence="1" id="KW-0732">Signal</keyword>
<feature type="signal peptide" evidence="1">
    <location>
        <begin position="1"/>
        <end position="21"/>
    </location>
</feature>
<name>A0A251QN69_PRUPE</name>
<dbReference type="Proteomes" id="UP000006882">
    <property type="component" value="Chromosome G2"/>
</dbReference>